<dbReference type="InterPro" id="IPR049118">
    <property type="entry name" value="TBPIP_C"/>
</dbReference>
<proteinExistence type="predicted"/>
<dbReference type="Pfam" id="PF15517">
    <property type="entry name" value="TBPIP_N"/>
    <property type="match status" value="1"/>
</dbReference>
<dbReference type="Gene3D" id="3.40.1350.70">
    <property type="entry name" value="TBP-interacting protein, N-terminal domain"/>
    <property type="match status" value="1"/>
</dbReference>
<evidence type="ECO:0000313" key="4">
    <source>
        <dbReference type="Proteomes" id="UP000324354"/>
    </source>
</evidence>
<dbReference type="AlphaFoldDB" id="A0A5C0XN27"/>
<dbReference type="OrthoDB" id="84510at2157"/>
<dbReference type="Gene3D" id="3.90.79.30">
    <property type="entry name" value="TBP-interacting protein, C-terminal domain"/>
    <property type="match status" value="1"/>
</dbReference>
<dbReference type="EMBL" id="CP023154">
    <property type="protein sequence ID" value="QEK78313.1"/>
    <property type="molecule type" value="Genomic_DNA"/>
</dbReference>
<dbReference type="SUPFAM" id="SSF159612">
    <property type="entry name" value="TBP-interacting protein-like"/>
    <property type="match status" value="1"/>
</dbReference>
<organism evidence="3 4">
    <name type="scientific">Pyrococcus furiosus (strain ATCC 43587 / DSM 3638 / JCM 8422 / Vc1)</name>
    <dbReference type="NCBI Taxonomy" id="186497"/>
    <lineage>
        <taxon>Archaea</taxon>
        <taxon>Methanobacteriati</taxon>
        <taxon>Methanobacteriota</taxon>
        <taxon>Thermococci</taxon>
        <taxon>Thermococcales</taxon>
        <taxon>Thermococcaceae</taxon>
        <taxon>Pyrococcus</taxon>
    </lineage>
</organism>
<dbReference type="Pfam" id="PF21664">
    <property type="entry name" value="TBPIP_C"/>
    <property type="match status" value="1"/>
</dbReference>
<feature type="domain" description="TBP-interacting protein C-terminal" evidence="2">
    <location>
        <begin position="103"/>
        <end position="217"/>
    </location>
</feature>
<dbReference type="RefSeq" id="WP_011011727.1">
    <property type="nucleotide sequence ID" value="NC_003413.1"/>
</dbReference>
<evidence type="ECO:0000259" key="1">
    <source>
        <dbReference type="Pfam" id="PF15517"/>
    </source>
</evidence>
<dbReference type="GeneID" id="13302420"/>
<dbReference type="InterPro" id="IPR029125">
    <property type="entry name" value="TIP_N"/>
</dbReference>
<reference evidence="3 4" key="1">
    <citation type="submission" date="2017-08" db="EMBL/GenBank/DDBJ databases">
        <title>Resequencing and Reannotation of the genome of Pyrococcus furiosus type strain DSM3638.</title>
        <authorList>
            <person name="Reichelt R.M."/>
            <person name="Bunk B."/>
        </authorList>
    </citation>
    <scope>NUCLEOTIDE SEQUENCE [LARGE SCALE GENOMIC DNA]</scope>
    <source>
        <strain evidence="3 4">DSM 3638</strain>
    </source>
</reference>
<evidence type="ECO:0000313" key="3">
    <source>
        <dbReference type="EMBL" id="QEK78313.1"/>
    </source>
</evidence>
<gene>
    <name evidence="3" type="ORF">PFDSM3638_03045</name>
</gene>
<dbReference type="GeneID" id="41712412"/>
<protein>
    <submittedName>
        <fullName evidence="3">TBP-interacting protein</fullName>
    </submittedName>
</protein>
<sequence length="221" mass="25953">MKFEELNEKIKKVYGKVRTIDDFHWHISDNLIHGIHKKSGLRLEIRIAESKEAADKIAQKKEPGNLMVIVVPGKETFYVNNGAFVLALKFLRSTIQDISDHIVWAGFKVVERDGALEQEDIYEYLGGRLIEHIKSGMVNGKDYIFWQFYKCEHCGKYVDIENLVRHMKTHGEDVKEWSEEKYEVLELSFEDKKVYNKFGKEVPLEEFVEETQDFIKEVFES</sequence>
<dbReference type="InterPro" id="IPR043112">
    <property type="entry name" value="TIP_C"/>
</dbReference>
<feature type="domain" description="TBP-interacting protein N-terminal" evidence="1">
    <location>
        <begin position="3"/>
        <end position="102"/>
    </location>
</feature>
<dbReference type="InterPro" id="IPR038230">
    <property type="entry name" value="TIP_N_sf"/>
</dbReference>
<name>A0A5C0XN27_PYRFU</name>
<evidence type="ECO:0000259" key="2">
    <source>
        <dbReference type="Pfam" id="PF21664"/>
    </source>
</evidence>
<dbReference type="Proteomes" id="UP000324354">
    <property type="component" value="Chromosome"/>
</dbReference>
<accession>A0A5C0XN27</accession>